<dbReference type="KEGG" id="mtp:Mthe_0375"/>
<dbReference type="PANTHER" id="PTHR43520">
    <property type="entry name" value="ATP7, ISOFORM B"/>
    <property type="match status" value="1"/>
</dbReference>
<evidence type="ECO:0000256" key="1">
    <source>
        <dbReference type="ARBA" id="ARBA00022967"/>
    </source>
</evidence>
<dbReference type="GO" id="GO:0016787">
    <property type="term" value="F:hydrolase activity"/>
    <property type="evidence" value="ECO:0007669"/>
    <property type="project" value="UniProtKB-KW"/>
</dbReference>
<dbReference type="HOGENOM" id="CLU_1052165_0_0_2"/>
<keyword evidence="1" id="KW-1278">Translocase</keyword>
<sequence length="265" mass="29254">MGELAVVLDVAGTLLRMYRVANDLIHGRILEGIVTAQLIIERPGRALVVPQMDPGDIQRCPEDTHLLKLIEMSSEGIEISCYSTPVSHSDVIEAIRCSDATVRDLLIAHNAVRQRCPETYHTTGLIVDAVDMTVPYIVSTGGVPFPGVRSVLDELRDMGADIYIASGDSARSLIHMVDYGIDPKNIYSVADPMRKREIVKRLKENHRAVVMVGDGLNDIYALEEADLGVLTIQQNPDPHPRLLEVADVMIRDIRQLPAAVKTYIL</sequence>
<dbReference type="InterPro" id="IPR023214">
    <property type="entry name" value="HAD_sf"/>
</dbReference>
<evidence type="ECO:0000313" key="3">
    <source>
        <dbReference type="Proteomes" id="UP000000674"/>
    </source>
</evidence>
<dbReference type="GO" id="GO:0043682">
    <property type="term" value="F:P-type divalent copper transporter activity"/>
    <property type="evidence" value="ECO:0007669"/>
    <property type="project" value="TreeGrafter"/>
</dbReference>
<dbReference type="GeneID" id="4462709"/>
<evidence type="ECO:0000313" key="2">
    <source>
        <dbReference type="EMBL" id="ABK14168.1"/>
    </source>
</evidence>
<keyword evidence="3" id="KW-1185">Reference proteome</keyword>
<keyword evidence="2" id="KW-0378">Hydrolase</keyword>
<dbReference type="Proteomes" id="UP000000674">
    <property type="component" value="Chromosome"/>
</dbReference>
<dbReference type="RefSeq" id="WP_011695566.1">
    <property type="nucleotide sequence ID" value="NC_008553.1"/>
</dbReference>
<dbReference type="OrthoDB" id="146001at2157"/>
<dbReference type="InterPro" id="IPR036412">
    <property type="entry name" value="HAD-like_sf"/>
</dbReference>
<gene>
    <name evidence="2" type="ordered locus">Mthe_0375</name>
</gene>
<dbReference type="AlphaFoldDB" id="A0B644"/>
<name>A0B644_METTP</name>
<reference evidence="2 3" key="1">
    <citation type="submission" date="2006-10" db="EMBL/GenBank/DDBJ databases">
        <title>Complete sequence of Methanosaeta thermophila PT.</title>
        <authorList>
            <consortium name="US DOE Joint Genome Institute"/>
            <person name="Copeland A."/>
            <person name="Lucas S."/>
            <person name="Lapidus A."/>
            <person name="Barry K."/>
            <person name="Detter J.C."/>
            <person name="Glavina del Rio T."/>
            <person name="Hammon N."/>
            <person name="Israni S."/>
            <person name="Pitluck S."/>
            <person name="Chain P."/>
            <person name="Malfatti S."/>
            <person name="Shin M."/>
            <person name="Vergez L."/>
            <person name="Schmutz J."/>
            <person name="Larimer F."/>
            <person name="Land M."/>
            <person name="Hauser L."/>
            <person name="Kyrpides N."/>
            <person name="Kim E."/>
            <person name="Smith K.S."/>
            <person name="Ingram-Smith C."/>
            <person name="Richardson P."/>
        </authorList>
    </citation>
    <scope>NUCLEOTIDE SEQUENCE [LARGE SCALE GENOMIC DNA]</scope>
    <source>
        <strain evidence="3">DSM 6194 / JCM 14653 / NBRC 101360 / PT</strain>
    </source>
</reference>
<accession>A0B644</accession>
<dbReference type="GO" id="GO:0055070">
    <property type="term" value="P:copper ion homeostasis"/>
    <property type="evidence" value="ECO:0007669"/>
    <property type="project" value="TreeGrafter"/>
</dbReference>
<dbReference type="SUPFAM" id="SSF56784">
    <property type="entry name" value="HAD-like"/>
    <property type="match status" value="1"/>
</dbReference>
<organism evidence="2 3">
    <name type="scientific">Methanothrix thermoacetophila (strain DSM 6194 / JCM 14653 / NBRC 101360 / PT)</name>
    <name type="common">Methanosaeta thermophila</name>
    <dbReference type="NCBI Taxonomy" id="349307"/>
    <lineage>
        <taxon>Archaea</taxon>
        <taxon>Methanobacteriati</taxon>
        <taxon>Methanobacteriota</taxon>
        <taxon>Stenosarchaea group</taxon>
        <taxon>Methanomicrobia</taxon>
        <taxon>Methanotrichales</taxon>
        <taxon>Methanotrichaceae</taxon>
        <taxon>Methanothrix</taxon>
    </lineage>
</organism>
<dbReference type="EMBL" id="CP000477">
    <property type="protein sequence ID" value="ABK14168.1"/>
    <property type="molecule type" value="Genomic_DNA"/>
</dbReference>
<dbReference type="Gene3D" id="3.40.50.1000">
    <property type="entry name" value="HAD superfamily/HAD-like"/>
    <property type="match status" value="1"/>
</dbReference>
<dbReference type="GO" id="GO:0005507">
    <property type="term" value="F:copper ion binding"/>
    <property type="evidence" value="ECO:0007669"/>
    <property type="project" value="TreeGrafter"/>
</dbReference>
<protein>
    <submittedName>
        <fullName evidence="2">Haloacid dehalogenase domain protein hydrolase</fullName>
    </submittedName>
</protein>
<dbReference type="GO" id="GO:0016020">
    <property type="term" value="C:membrane"/>
    <property type="evidence" value="ECO:0007669"/>
    <property type="project" value="TreeGrafter"/>
</dbReference>
<dbReference type="Pfam" id="PF00702">
    <property type="entry name" value="Hydrolase"/>
    <property type="match status" value="1"/>
</dbReference>
<proteinExistence type="predicted"/>
<dbReference type="PANTHER" id="PTHR43520:SF8">
    <property type="entry name" value="P-TYPE CU(+) TRANSPORTER"/>
    <property type="match status" value="1"/>
</dbReference>